<organism evidence="7 8">
    <name type="scientific">Candidatus Gemmiger avicola</name>
    <dbReference type="NCBI Taxonomy" id="2838605"/>
    <lineage>
        <taxon>Bacteria</taxon>
        <taxon>Bacillati</taxon>
        <taxon>Bacillota</taxon>
        <taxon>Clostridia</taxon>
        <taxon>Eubacteriales</taxon>
        <taxon>Gemmiger</taxon>
    </lineage>
</organism>
<dbReference type="AlphaFoldDB" id="A0A9D2S4H9"/>
<evidence type="ECO:0000256" key="6">
    <source>
        <dbReference type="HAMAP-Rule" id="MF_01007"/>
    </source>
</evidence>
<comment type="function">
    <text evidence="6">Specifically methylates the N4 position of cytidine in position 1402 (C1402) of 16S rRNA.</text>
</comment>
<dbReference type="InterPro" id="IPR002903">
    <property type="entry name" value="RsmH"/>
</dbReference>
<dbReference type="GO" id="GO:0070475">
    <property type="term" value="P:rRNA base methylation"/>
    <property type="evidence" value="ECO:0007669"/>
    <property type="project" value="UniProtKB-UniRule"/>
</dbReference>
<sequence length="321" mass="34756">MEFSHIPVLLQPCLDGLAIDPAGIYLDGTAGGAGHSREIAKRLTTGQLIALDQDPDAVATATERLKGLPARVVQANFREAAAVLDALGIPAINGALLDLGVSSHQLDEAGRGFSYHADAPLDMRMSQQGPTAADLVNTLPREELARVLREYGEEPYAWQIAGKIVRARAEAPIETTMQLAELVAAAVPPAERRKHKNPARRTFQAVRIAVNGELDALNEGLEALFDRLAPGGRLCVITFHSLEDRLVKNKFRRWAQRCICPPEQPVCTCGGVPRALLVTRRPIEADAAEQAANRRSRSAKLRVLEKNAAYYAVASTNQAEP</sequence>
<dbReference type="SUPFAM" id="SSF53335">
    <property type="entry name" value="S-adenosyl-L-methionine-dependent methyltransferases"/>
    <property type="match status" value="1"/>
</dbReference>
<evidence type="ECO:0000256" key="4">
    <source>
        <dbReference type="ARBA" id="ARBA00022679"/>
    </source>
</evidence>
<dbReference type="PANTHER" id="PTHR11265:SF0">
    <property type="entry name" value="12S RRNA N4-METHYLCYTIDINE METHYLTRANSFERASE"/>
    <property type="match status" value="1"/>
</dbReference>
<dbReference type="NCBIfam" id="TIGR00006">
    <property type="entry name" value="16S rRNA (cytosine(1402)-N(4))-methyltransferase RsmH"/>
    <property type="match status" value="1"/>
</dbReference>
<feature type="binding site" evidence="6">
    <location>
        <position position="105"/>
    </location>
    <ligand>
        <name>S-adenosyl-L-methionine</name>
        <dbReference type="ChEBI" id="CHEBI:59789"/>
    </ligand>
</feature>
<dbReference type="GO" id="GO:0071424">
    <property type="term" value="F:rRNA (cytosine-N4-)-methyltransferase activity"/>
    <property type="evidence" value="ECO:0007669"/>
    <property type="project" value="UniProtKB-UniRule"/>
</dbReference>
<keyword evidence="3 6" id="KW-0489">Methyltransferase</keyword>
<gene>
    <name evidence="6 7" type="primary">rsmH</name>
    <name evidence="7" type="ORF">H9945_10920</name>
</gene>
<dbReference type="EC" id="2.1.1.199" evidence="6"/>
<accession>A0A9D2S4H9</accession>
<keyword evidence="4 6" id="KW-0808">Transferase</keyword>
<reference evidence="7" key="1">
    <citation type="journal article" date="2021" name="PeerJ">
        <title>Extensive microbial diversity within the chicken gut microbiome revealed by metagenomics and culture.</title>
        <authorList>
            <person name="Gilroy R."/>
            <person name="Ravi A."/>
            <person name="Getino M."/>
            <person name="Pursley I."/>
            <person name="Horton D.L."/>
            <person name="Alikhan N.F."/>
            <person name="Baker D."/>
            <person name="Gharbi K."/>
            <person name="Hall N."/>
            <person name="Watson M."/>
            <person name="Adriaenssens E.M."/>
            <person name="Foster-Nyarko E."/>
            <person name="Jarju S."/>
            <person name="Secka A."/>
            <person name="Antonio M."/>
            <person name="Oren A."/>
            <person name="Chaudhuri R.R."/>
            <person name="La Ragione R."/>
            <person name="Hildebrand F."/>
            <person name="Pallen M.J."/>
        </authorList>
    </citation>
    <scope>NUCLEOTIDE SEQUENCE</scope>
    <source>
        <strain evidence="7">ChiBcec8-13705</strain>
    </source>
</reference>
<feature type="binding site" evidence="6">
    <location>
        <position position="52"/>
    </location>
    <ligand>
        <name>S-adenosyl-L-methionine</name>
        <dbReference type="ChEBI" id="CHEBI:59789"/>
    </ligand>
</feature>
<dbReference type="InterPro" id="IPR029063">
    <property type="entry name" value="SAM-dependent_MTases_sf"/>
</dbReference>
<comment type="subcellular location">
    <subcellularLocation>
        <location evidence="6">Cytoplasm</location>
    </subcellularLocation>
</comment>
<dbReference type="GO" id="GO:0005737">
    <property type="term" value="C:cytoplasm"/>
    <property type="evidence" value="ECO:0007669"/>
    <property type="project" value="UniProtKB-SubCell"/>
</dbReference>
<reference evidence="7" key="2">
    <citation type="submission" date="2021-04" db="EMBL/GenBank/DDBJ databases">
        <authorList>
            <person name="Gilroy R."/>
        </authorList>
    </citation>
    <scope>NUCLEOTIDE SEQUENCE</scope>
    <source>
        <strain evidence="7">ChiBcec8-13705</strain>
    </source>
</reference>
<evidence type="ECO:0000256" key="3">
    <source>
        <dbReference type="ARBA" id="ARBA00022603"/>
    </source>
</evidence>
<dbReference type="Pfam" id="PF01795">
    <property type="entry name" value="Methyltransf_5"/>
    <property type="match status" value="1"/>
</dbReference>
<dbReference type="Proteomes" id="UP000886803">
    <property type="component" value="Unassembled WGS sequence"/>
</dbReference>
<dbReference type="HAMAP" id="MF_01007">
    <property type="entry name" value="16SrRNA_methyltr_H"/>
    <property type="match status" value="1"/>
</dbReference>
<feature type="binding site" evidence="6">
    <location>
        <begin position="33"/>
        <end position="35"/>
    </location>
    <ligand>
        <name>S-adenosyl-L-methionine</name>
        <dbReference type="ChEBI" id="CHEBI:59789"/>
    </ligand>
</feature>
<dbReference type="SUPFAM" id="SSF81799">
    <property type="entry name" value="Putative methyltransferase TM0872, insert domain"/>
    <property type="match status" value="1"/>
</dbReference>
<dbReference type="PANTHER" id="PTHR11265">
    <property type="entry name" value="S-ADENOSYL-METHYLTRANSFERASE MRAW"/>
    <property type="match status" value="1"/>
</dbReference>
<comment type="caution">
    <text evidence="7">The sequence shown here is derived from an EMBL/GenBank/DDBJ whole genome shotgun (WGS) entry which is preliminary data.</text>
</comment>
<name>A0A9D2S4H9_9FIRM</name>
<keyword evidence="6" id="KW-0963">Cytoplasm</keyword>
<proteinExistence type="inferred from homology"/>
<dbReference type="EMBL" id="DWYG01000185">
    <property type="protein sequence ID" value="HJB42996.1"/>
    <property type="molecule type" value="Genomic_DNA"/>
</dbReference>
<keyword evidence="5 6" id="KW-0949">S-adenosyl-L-methionine</keyword>
<dbReference type="InterPro" id="IPR023397">
    <property type="entry name" value="SAM-dep_MeTrfase_MraW_recog"/>
</dbReference>
<evidence type="ECO:0000313" key="8">
    <source>
        <dbReference type="Proteomes" id="UP000886803"/>
    </source>
</evidence>
<dbReference type="PIRSF" id="PIRSF004486">
    <property type="entry name" value="MraW"/>
    <property type="match status" value="1"/>
</dbReference>
<evidence type="ECO:0000256" key="2">
    <source>
        <dbReference type="ARBA" id="ARBA00022552"/>
    </source>
</evidence>
<protein>
    <recommendedName>
        <fullName evidence="6">Ribosomal RNA small subunit methyltransferase H</fullName>
        <ecNumber evidence="6">2.1.1.199</ecNumber>
    </recommendedName>
    <alternativeName>
        <fullName evidence="6">16S rRNA m(4)C1402 methyltransferase</fullName>
    </alternativeName>
    <alternativeName>
        <fullName evidence="6">rRNA (cytosine-N(4)-)-methyltransferase RsmH</fullName>
    </alternativeName>
</protein>
<comment type="similarity">
    <text evidence="1 6">Belongs to the methyltransferase superfamily. RsmH family.</text>
</comment>
<evidence type="ECO:0000313" key="7">
    <source>
        <dbReference type="EMBL" id="HJB42996.1"/>
    </source>
</evidence>
<evidence type="ECO:0000256" key="1">
    <source>
        <dbReference type="ARBA" id="ARBA00010396"/>
    </source>
</evidence>
<dbReference type="Gene3D" id="1.10.150.170">
    <property type="entry name" value="Putative methyltransferase TM0872, insert domain"/>
    <property type="match status" value="1"/>
</dbReference>
<keyword evidence="2 6" id="KW-0698">rRNA processing</keyword>
<evidence type="ECO:0000256" key="5">
    <source>
        <dbReference type="ARBA" id="ARBA00022691"/>
    </source>
</evidence>
<feature type="binding site" evidence="6">
    <location>
        <position position="98"/>
    </location>
    <ligand>
        <name>S-adenosyl-L-methionine</name>
        <dbReference type="ChEBI" id="CHEBI:59789"/>
    </ligand>
</feature>
<feature type="binding site" evidence="6">
    <location>
        <position position="77"/>
    </location>
    <ligand>
        <name>S-adenosyl-L-methionine</name>
        <dbReference type="ChEBI" id="CHEBI:59789"/>
    </ligand>
</feature>
<dbReference type="Gene3D" id="3.40.50.150">
    <property type="entry name" value="Vaccinia Virus protein VP39"/>
    <property type="match status" value="1"/>
</dbReference>
<comment type="catalytic activity">
    <reaction evidence="6">
        <text>cytidine(1402) in 16S rRNA + S-adenosyl-L-methionine = N(4)-methylcytidine(1402) in 16S rRNA + S-adenosyl-L-homocysteine + H(+)</text>
        <dbReference type="Rhea" id="RHEA:42928"/>
        <dbReference type="Rhea" id="RHEA-COMP:10286"/>
        <dbReference type="Rhea" id="RHEA-COMP:10287"/>
        <dbReference type="ChEBI" id="CHEBI:15378"/>
        <dbReference type="ChEBI" id="CHEBI:57856"/>
        <dbReference type="ChEBI" id="CHEBI:59789"/>
        <dbReference type="ChEBI" id="CHEBI:74506"/>
        <dbReference type="ChEBI" id="CHEBI:82748"/>
        <dbReference type="EC" id="2.1.1.199"/>
    </reaction>
</comment>